<feature type="binding site" evidence="3">
    <location>
        <position position="283"/>
    </location>
    <ligand>
        <name>Mn(2+)</name>
        <dbReference type="ChEBI" id="CHEBI:29035"/>
        <label>2</label>
    </ligand>
</feature>
<accession>A0A2T4SEG1</accession>
<dbReference type="GO" id="GO:0033609">
    <property type="term" value="P:oxalate metabolic process"/>
    <property type="evidence" value="ECO:0007669"/>
    <property type="project" value="InterPro"/>
</dbReference>
<dbReference type="Gene3D" id="2.60.120.10">
    <property type="entry name" value="Jelly Rolls"/>
    <property type="match status" value="2"/>
</dbReference>
<reference evidence="7 8" key="1">
    <citation type="journal article" date="2016" name="Front. Microbiol.">
        <title>Comprehensive Phylogenetic Analysis of Bovine Non-aureus Staphylococci Species Based on Whole-Genome Sequencing.</title>
        <authorList>
            <person name="Naushad S."/>
            <person name="Barkema H.W."/>
            <person name="Luby C."/>
            <person name="Condas L.A."/>
            <person name="Nobrega D.B."/>
            <person name="Carson D.A."/>
            <person name="De Buck J."/>
        </authorList>
    </citation>
    <scope>NUCLEOTIDE SEQUENCE [LARGE SCALE GENOMIC DNA]</scope>
    <source>
        <strain evidence="7 8">SNUC 4337</strain>
    </source>
</reference>
<dbReference type="AlphaFoldDB" id="A0A2T4SEG1"/>
<dbReference type="Proteomes" id="UP000664081">
    <property type="component" value="Unassembled WGS sequence"/>
</dbReference>
<keyword evidence="9" id="KW-1185">Reference proteome</keyword>
<dbReference type="Proteomes" id="UP000240400">
    <property type="component" value="Unassembled WGS sequence"/>
</dbReference>
<dbReference type="OrthoDB" id="1973590at2"/>
<dbReference type="NCBIfam" id="TIGR03404">
    <property type="entry name" value="bicupin_oxalic"/>
    <property type="match status" value="1"/>
</dbReference>
<reference evidence="7" key="2">
    <citation type="submission" date="2018-03" db="EMBL/GenBank/DDBJ databases">
        <authorList>
            <person name="Keele B.F."/>
        </authorList>
    </citation>
    <scope>NUCLEOTIDE SEQUENCE</scope>
    <source>
        <strain evidence="7">SNUC 4337</strain>
    </source>
</reference>
<protein>
    <submittedName>
        <fullName evidence="6">Cupin domain-containing protein</fullName>
    </submittedName>
    <submittedName>
        <fullName evidence="7">Oxalate decarboxylase</fullName>
    </submittedName>
</protein>
<dbReference type="SMART" id="SM00835">
    <property type="entry name" value="Cupin_1"/>
    <property type="match status" value="2"/>
</dbReference>
<keyword evidence="3" id="KW-0464">Manganese</keyword>
<evidence type="ECO:0000256" key="2">
    <source>
        <dbReference type="PIRSR" id="PIRSR617774-1"/>
    </source>
</evidence>
<feature type="binding site" evidence="3">
    <location>
        <position position="143"/>
    </location>
    <ligand>
        <name>Mn(2+)</name>
        <dbReference type="ChEBI" id="CHEBI:29035"/>
        <label>1</label>
    </ligand>
</feature>
<dbReference type="InterPro" id="IPR011051">
    <property type="entry name" value="RmlC_Cupin_sf"/>
</dbReference>
<feature type="binding site" evidence="3">
    <location>
        <position position="278"/>
    </location>
    <ligand>
        <name>Mn(2+)</name>
        <dbReference type="ChEBI" id="CHEBI:29035"/>
        <label>2</label>
    </ligand>
</feature>
<dbReference type="PANTHER" id="PTHR35848:SF9">
    <property type="entry name" value="SLL1358 PROTEIN"/>
    <property type="match status" value="1"/>
</dbReference>
<comment type="caution">
    <text evidence="7">The sequence shown here is derived from an EMBL/GenBank/DDBJ whole genome shotgun (WGS) entry which is preliminary data.</text>
</comment>
<dbReference type="Pfam" id="PF00190">
    <property type="entry name" value="Cupin_1"/>
    <property type="match status" value="2"/>
</dbReference>
<sequence>MNKNINHNSTPHPIRGDKGATDEGPRNIERDLQNPDMIVPPATDGGTLDNMKFSYSDTHVRIEHGGWSREVTERELPISKQVAGVNMRLTPGGVREMHWHKEAEWAFVINGDVRVTSVDQDGKVWIDIVHENELWYFPAGIPHALKGMENGAEFILVFDNGSFSENSTFSITDWFSSTPNDVLASNFGVSSETFEDFPQGEAYIYQGELPSKAEEEAILNKVEKSPNPFTFKLKDVESVKTSGGEVWIADSNNFKASKTVAGALVEVEPGGIREMHWHPNASEWQYYIQGEAKMTVFAAESHARTFNYQSGDVGYVPFAMGHYVQNTGDTTLRFLEMFKDDHFADVSLNQWMANTPKDLLKEHLPLDDDFIENNLSHDKHPNVKFDKQDE</sequence>
<name>A0A2T4SEG1_9STAP</name>
<feature type="domain" description="Cupin type-1" evidence="5">
    <location>
        <begin position="231"/>
        <end position="372"/>
    </location>
</feature>
<dbReference type="EMBL" id="PZHR01000001">
    <property type="protein sequence ID" value="PTK60979.1"/>
    <property type="molecule type" value="Genomic_DNA"/>
</dbReference>
<evidence type="ECO:0000313" key="7">
    <source>
        <dbReference type="EMBL" id="PTK60979.1"/>
    </source>
</evidence>
<feature type="active site" description="Proton donor" evidence="2">
    <location>
        <position position="336"/>
    </location>
</feature>
<dbReference type="PANTHER" id="PTHR35848">
    <property type="entry name" value="OXALATE-BINDING PROTEIN"/>
    <property type="match status" value="1"/>
</dbReference>
<dbReference type="GO" id="GO:0046872">
    <property type="term" value="F:metal ion binding"/>
    <property type="evidence" value="ECO:0007669"/>
    <property type="project" value="UniProtKB-KW"/>
</dbReference>
<evidence type="ECO:0000313" key="6">
    <source>
        <dbReference type="EMBL" id="MBO1227633.1"/>
    </source>
</evidence>
<feature type="domain" description="Cupin type-1" evidence="5">
    <location>
        <begin position="59"/>
        <end position="195"/>
    </location>
</feature>
<feature type="binding site" evidence="3">
    <location>
        <position position="104"/>
    </location>
    <ligand>
        <name>Mn(2+)</name>
        <dbReference type="ChEBI" id="CHEBI:29035"/>
        <label>1</label>
    </ligand>
</feature>
<dbReference type="InterPro" id="IPR017774">
    <property type="entry name" value="Bicupin_oxalate_deCO2ase/Oxase"/>
</dbReference>
<feature type="region of interest" description="Disordered" evidence="4">
    <location>
        <begin position="1"/>
        <end position="45"/>
    </location>
</feature>
<dbReference type="EMBL" id="JAFNLT010000008">
    <property type="protein sequence ID" value="MBO1227633.1"/>
    <property type="molecule type" value="Genomic_DNA"/>
</dbReference>
<feature type="binding site" evidence="3">
    <location>
        <position position="276"/>
    </location>
    <ligand>
        <name>Mn(2+)</name>
        <dbReference type="ChEBI" id="CHEBI:29035"/>
        <label>2</label>
    </ligand>
</feature>
<dbReference type="InterPro" id="IPR014710">
    <property type="entry name" value="RmlC-like_jellyroll"/>
</dbReference>
<feature type="compositionally biased region" description="Polar residues" evidence="4">
    <location>
        <begin position="1"/>
        <end position="11"/>
    </location>
</feature>
<proteinExistence type="predicted"/>
<evidence type="ECO:0000256" key="4">
    <source>
        <dbReference type="SAM" id="MobiDB-lite"/>
    </source>
</evidence>
<keyword evidence="1 3" id="KW-0479">Metal-binding</keyword>
<organism evidence="7 8">
    <name type="scientific">Staphylococcus nepalensis</name>
    <dbReference type="NCBI Taxonomy" id="214473"/>
    <lineage>
        <taxon>Bacteria</taxon>
        <taxon>Bacillati</taxon>
        <taxon>Bacillota</taxon>
        <taxon>Bacilli</taxon>
        <taxon>Bacillales</taxon>
        <taxon>Staphylococcaceae</taxon>
        <taxon>Staphylococcus</taxon>
    </lineage>
</organism>
<dbReference type="RefSeq" id="WP_107643829.1">
    <property type="nucleotide sequence ID" value="NZ_CARIOE010000003.1"/>
</dbReference>
<dbReference type="SUPFAM" id="SSF51182">
    <property type="entry name" value="RmlC-like cupins"/>
    <property type="match status" value="1"/>
</dbReference>
<feature type="binding site" evidence="3">
    <location>
        <position position="98"/>
    </location>
    <ligand>
        <name>Mn(2+)</name>
        <dbReference type="ChEBI" id="CHEBI:29035"/>
        <label>1</label>
    </ligand>
</feature>
<feature type="binding site" evidence="3">
    <location>
        <position position="322"/>
    </location>
    <ligand>
        <name>Mn(2+)</name>
        <dbReference type="ChEBI" id="CHEBI:29035"/>
        <label>2</label>
    </ligand>
</feature>
<reference evidence="6 9" key="3">
    <citation type="submission" date="2021-03" db="EMBL/GenBank/DDBJ databases">
        <title>Staphylococci and Mammaliicocci in bats.</title>
        <authorList>
            <person name="Fountain K."/>
        </authorList>
    </citation>
    <scope>NUCLEOTIDE SEQUENCE [LARGE SCALE GENOMIC DNA]</scope>
    <source>
        <strain evidence="6 9">18_1_E_SW</strain>
    </source>
</reference>
<feature type="compositionally biased region" description="Basic and acidic residues" evidence="4">
    <location>
        <begin position="14"/>
        <end position="33"/>
    </location>
</feature>
<evidence type="ECO:0000313" key="8">
    <source>
        <dbReference type="Proteomes" id="UP000240400"/>
    </source>
</evidence>
<feature type="binding site" evidence="3">
    <location>
        <position position="100"/>
    </location>
    <ligand>
        <name>Mn(2+)</name>
        <dbReference type="ChEBI" id="CHEBI:29035"/>
        <label>1</label>
    </ligand>
</feature>
<comment type="cofactor">
    <cofactor evidence="3">
        <name>Mn(2+)</name>
        <dbReference type="ChEBI" id="CHEBI:29035"/>
    </cofactor>
    <text evidence="3">Binds 2 manganese ions per subunit.</text>
</comment>
<gene>
    <name evidence="7" type="ORF">BUZ61_00145</name>
    <name evidence="6" type="ORF">J3T88_09995</name>
</gene>
<evidence type="ECO:0000259" key="5">
    <source>
        <dbReference type="SMART" id="SM00835"/>
    </source>
</evidence>
<evidence type="ECO:0000256" key="1">
    <source>
        <dbReference type="ARBA" id="ARBA00022723"/>
    </source>
</evidence>
<dbReference type="CDD" id="cd20305">
    <property type="entry name" value="cupin_OxDC_C"/>
    <property type="match status" value="1"/>
</dbReference>
<evidence type="ECO:0000313" key="9">
    <source>
        <dbReference type="Proteomes" id="UP000664081"/>
    </source>
</evidence>
<dbReference type="CDD" id="cd20304">
    <property type="entry name" value="cupin_OxDC_N"/>
    <property type="match status" value="1"/>
</dbReference>
<dbReference type="InterPro" id="IPR006045">
    <property type="entry name" value="Cupin_1"/>
</dbReference>
<dbReference type="InterPro" id="IPR051610">
    <property type="entry name" value="GPI/OXD"/>
</dbReference>
<evidence type="ECO:0000256" key="3">
    <source>
        <dbReference type="PIRSR" id="PIRSR617774-2"/>
    </source>
</evidence>